<dbReference type="EMBL" id="JACHDS010000001">
    <property type="protein sequence ID" value="MBB6173405.1"/>
    <property type="molecule type" value="Genomic_DNA"/>
</dbReference>
<comment type="caution">
    <text evidence="1">The sequence shown here is derived from an EMBL/GenBank/DDBJ whole genome shotgun (WGS) entry which is preliminary data.</text>
</comment>
<dbReference type="AlphaFoldDB" id="A0A7X0D6N0"/>
<keyword evidence="2" id="KW-1185">Reference proteome</keyword>
<dbReference type="Proteomes" id="UP000546642">
    <property type="component" value="Unassembled WGS sequence"/>
</dbReference>
<proteinExistence type="predicted"/>
<accession>A0A7X0D6N0</accession>
<evidence type="ECO:0000313" key="1">
    <source>
        <dbReference type="EMBL" id="MBB6173405.1"/>
    </source>
</evidence>
<evidence type="ECO:0000313" key="2">
    <source>
        <dbReference type="Proteomes" id="UP000546642"/>
    </source>
</evidence>
<reference evidence="1 2" key="1">
    <citation type="submission" date="2020-08" db="EMBL/GenBank/DDBJ databases">
        <title>Sequencing the genomes of 1000 actinobacteria strains.</title>
        <authorList>
            <person name="Klenk H.-P."/>
        </authorList>
    </citation>
    <scope>NUCLEOTIDE SEQUENCE [LARGE SCALE GENOMIC DNA]</scope>
    <source>
        <strain evidence="1 2">DSM 46659</strain>
    </source>
</reference>
<gene>
    <name evidence="1" type="ORF">HNR23_003465</name>
</gene>
<dbReference type="RefSeq" id="WP_184076764.1">
    <property type="nucleotide sequence ID" value="NZ_JACHDS010000001.1"/>
</dbReference>
<sequence>MTIVATSQHQYRFQNDVALGTMAATPWVHHFIKRSSLATSQANLILLAIRALNLLHRIRVLLAKLLHVLPKPPIEVVWAFVLTEHTLRYFSESVFLQISGVALASIIPCVRSGRELAINEMEGYVLRVDDAILQ</sequence>
<protein>
    <submittedName>
        <fullName evidence="1">Uncharacterized protein</fullName>
    </submittedName>
</protein>
<organism evidence="1 2">
    <name type="scientific">Nocardiopsis mwathae</name>
    <dbReference type="NCBI Taxonomy" id="1472723"/>
    <lineage>
        <taxon>Bacteria</taxon>
        <taxon>Bacillati</taxon>
        <taxon>Actinomycetota</taxon>
        <taxon>Actinomycetes</taxon>
        <taxon>Streptosporangiales</taxon>
        <taxon>Nocardiopsidaceae</taxon>
        <taxon>Nocardiopsis</taxon>
    </lineage>
</organism>
<name>A0A7X0D6N0_9ACTN</name>